<accession>A0A0G0I3A7</accession>
<feature type="transmembrane region" description="Helical" evidence="1">
    <location>
        <begin position="160"/>
        <end position="178"/>
    </location>
</feature>
<keyword evidence="1" id="KW-0812">Transmembrane</keyword>
<feature type="transmembrane region" description="Helical" evidence="1">
    <location>
        <begin position="288"/>
        <end position="307"/>
    </location>
</feature>
<evidence type="ECO:0000313" key="3">
    <source>
        <dbReference type="Proteomes" id="UP000034508"/>
    </source>
</evidence>
<dbReference type="Proteomes" id="UP000034508">
    <property type="component" value="Unassembled WGS sequence"/>
</dbReference>
<sequence>MIFSTFLSAIFIPGYVLSRVIKIQYEGFVGQLILWLTLGLSFNLLLCFLAVVGGLTISVFLQFYFVAMALLLIVAFVLELLKPADQEIKISLNYREIFKAQNLIYFFLFILIVLVLVTVDQLGTNFTGDPFYHLSFMRKAIEGQPMTINNLSYLKNDFPIAYVIPLSHVFLTLFVKLTNSNIFTLYRELSTVLTLISFLVWYWLFVKVLPNRQVAFLALFLLILYYFDKNAYLYTRLAIPDTFGNLILLPLSFGLVINYVFDKSSTYKHLIIVSLMIALMGLYHFTQYFYFLLAMGLWVVLYAIFNYKKEDFWLILKKIFQCIFVNMILIVPILLFWLLKNNTFSKSLQVFSAVTRTSNNDRFEKFSPYMQLSYVFLPFIILFFKKYRSLIFLLSVFLVGPLIYNIPGLENLMRHYFSHIFVNRLYGNLGEWPYAIWALVLFFLFILVDRLMIKLNAFSKYLKYLINSVLVVILGWMFYLQSKEGKILSYYNQIFRSEGLHNWLSGSYHWLIPLTMAVALALYIGQKYSLKINNFFEFKNIQNQSTVLILMLIVVFFILSPAYNHLSVYANKVLVNNHFFSVATDPTLDIINPTQFGGMETIEFIKNNIPSKSVFDTNSRANYSLPTLVDVHMASWTNNDDVDPTKLYQGLYEKIPLNDKLNLLKKGDIDYIIYVYNKNKELAPFEAYPKYFKKIYTNTNAVIFQIDKIAVKNSLY</sequence>
<proteinExistence type="predicted"/>
<feature type="transmembrane region" description="Helical" evidence="1">
    <location>
        <begin position="102"/>
        <end position="119"/>
    </location>
</feature>
<feature type="transmembrane region" description="Helical" evidence="1">
    <location>
        <begin position="434"/>
        <end position="452"/>
    </location>
</feature>
<feature type="transmembrane region" description="Helical" evidence="1">
    <location>
        <begin position="210"/>
        <end position="227"/>
    </location>
</feature>
<dbReference type="EMBL" id="LBSM01000002">
    <property type="protein sequence ID" value="KKQ18739.1"/>
    <property type="molecule type" value="Genomic_DNA"/>
</dbReference>
<feature type="transmembrane region" description="Helical" evidence="1">
    <location>
        <begin position="32"/>
        <end position="57"/>
    </location>
</feature>
<comment type="caution">
    <text evidence="2">The sequence shown here is derived from an EMBL/GenBank/DDBJ whole genome shotgun (WGS) entry which is preliminary data.</text>
</comment>
<keyword evidence="1" id="KW-1133">Transmembrane helix</keyword>
<feature type="transmembrane region" description="Helical" evidence="1">
    <location>
        <begin position="6"/>
        <end position="25"/>
    </location>
</feature>
<feature type="transmembrane region" description="Helical" evidence="1">
    <location>
        <begin position="239"/>
        <end position="261"/>
    </location>
</feature>
<name>A0A0G0I3A7_9BACT</name>
<feature type="transmembrane region" description="Helical" evidence="1">
    <location>
        <begin position="366"/>
        <end position="383"/>
    </location>
</feature>
<feature type="transmembrane region" description="Helical" evidence="1">
    <location>
        <begin position="319"/>
        <end position="339"/>
    </location>
</feature>
<feature type="transmembrane region" description="Helical" evidence="1">
    <location>
        <begin position="507"/>
        <end position="525"/>
    </location>
</feature>
<protein>
    <submittedName>
        <fullName evidence="2">Uncharacterized protein</fullName>
    </submittedName>
</protein>
<feature type="transmembrane region" description="Helical" evidence="1">
    <location>
        <begin position="464"/>
        <end position="482"/>
    </location>
</feature>
<feature type="transmembrane region" description="Helical" evidence="1">
    <location>
        <begin position="185"/>
        <end position="204"/>
    </location>
</feature>
<feature type="transmembrane region" description="Helical" evidence="1">
    <location>
        <begin position="546"/>
        <end position="563"/>
    </location>
</feature>
<gene>
    <name evidence="2" type="ORF">US31_C0002G0084</name>
</gene>
<dbReference type="AlphaFoldDB" id="A0A0G0I3A7"/>
<feature type="transmembrane region" description="Helical" evidence="1">
    <location>
        <begin position="390"/>
        <end position="407"/>
    </location>
</feature>
<reference evidence="2 3" key="1">
    <citation type="journal article" date="2015" name="Nature">
        <title>rRNA introns, odd ribosomes, and small enigmatic genomes across a large radiation of phyla.</title>
        <authorList>
            <person name="Brown C.T."/>
            <person name="Hug L.A."/>
            <person name="Thomas B.C."/>
            <person name="Sharon I."/>
            <person name="Castelle C.J."/>
            <person name="Singh A."/>
            <person name="Wilkins M.J."/>
            <person name="Williams K.H."/>
            <person name="Banfield J.F."/>
        </authorList>
    </citation>
    <scope>NUCLEOTIDE SEQUENCE [LARGE SCALE GENOMIC DNA]</scope>
</reference>
<keyword evidence="1" id="KW-0472">Membrane</keyword>
<evidence type="ECO:0000313" key="2">
    <source>
        <dbReference type="EMBL" id="KKQ18739.1"/>
    </source>
</evidence>
<feature type="transmembrane region" description="Helical" evidence="1">
    <location>
        <begin position="63"/>
        <end position="81"/>
    </location>
</feature>
<evidence type="ECO:0000256" key="1">
    <source>
        <dbReference type="SAM" id="Phobius"/>
    </source>
</evidence>
<organism evidence="2 3">
    <name type="scientific">Berkelbacteria bacterium GW2011_GWA1_36_9</name>
    <dbReference type="NCBI Taxonomy" id="1618331"/>
    <lineage>
        <taxon>Bacteria</taxon>
        <taxon>Candidatus Berkelbacteria</taxon>
    </lineage>
</organism>